<keyword evidence="3" id="KW-1185">Reference proteome</keyword>
<evidence type="ECO:0000313" key="2">
    <source>
        <dbReference type="EMBL" id="GAA4636688.1"/>
    </source>
</evidence>
<reference evidence="3" key="1">
    <citation type="journal article" date="2019" name="Int. J. Syst. Evol. Microbiol.">
        <title>The Global Catalogue of Microorganisms (GCM) 10K type strain sequencing project: providing services to taxonomists for standard genome sequencing and annotation.</title>
        <authorList>
            <consortium name="The Broad Institute Genomics Platform"/>
            <consortium name="The Broad Institute Genome Sequencing Center for Infectious Disease"/>
            <person name="Wu L."/>
            <person name="Ma J."/>
        </authorList>
    </citation>
    <scope>NUCLEOTIDE SEQUENCE [LARGE SCALE GENOMIC DNA]</scope>
    <source>
        <strain evidence="3">JCM 17939</strain>
    </source>
</reference>
<feature type="region of interest" description="Disordered" evidence="1">
    <location>
        <begin position="1"/>
        <end position="24"/>
    </location>
</feature>
<dbReference type="EMBL" id="BAABHK010000018">
    <property type="protein sequence ID" value="GAA4636688.1"/>
    <property type="molecule type" value="Genomic_DNA"/>
</dbReference>
<sequence length="39" mass="4057">MVRATPTDNVDYADGNGHPNDAGHLKVANDLAPIIAAKL</sequence>
<evidence type="ECO:0000313" key="3">
    <source>
        <dbReference type="Proteomes" id="UP001501442"/>
    </source>
</evidence>
<evidence type="ECO:0000256" key="1">
    <source>
        <dbReference type="SAM" id="MobiDB-lite"/>
    </source>
</evidence>
<protein>
    <recommendedName>
        <fullName evidence="4">SGNH hydrolase-type esterase domain-containing protein</fullName>
    </recommendedName>
</protein>
<accession>A0ABP8UPC5</accession>
<gene>
    <name evidence="2" type="ORF">GCM10023196_087430</name>
</gene>
<organism evidence="2 3">
    <name type="scientific">Actinoallomurus vinaceus</name>
    <dbReference type="NCBI Taxonomy" id="1080074"/>
    <lineage>
        <taxon>Bacteria</taxon>
        <taxon>Bacillati</taxon>
        <taxon>Actinomycetota</taxon>
        <taxon>Actinomycetes</taxon>
        <taxon>Streptosporangiales</taxon>
        <taxon>Thermomonosporaceae</taxon>
        <taxon>Actinoallomurus</taxon>
    </lineage>
</organism>
<comment type="caution">
    <text evidence="2">The sequence shown here is derived from an EMBL/GenBank/DDBJ whole genome shotgun (WGS) entry which is preliminary data.</text>
</comment>
<name>A0ABP8UPC5_9ACTN</name>
<evidence type="ECO:0008006" key="4">
    <source>
        <dbReference type="Google" id="ProtNLM"/>
    </source>
</evidence>
<proteinExistence type="predicted"/>
<dbReference type="Proteomes" id="UP001501442">
    <property type="component" value="Unassembled WGS sequence"/>
</dbReference>